<dbReference type="EMBL" id="JYDT01000069">
    <property type="protein sequence ID" value="KRY86550.1"/>
    <property type="molecule type" value="Genomic_DNA"/>
</dbReference>
<sequence>MCNAAKEEEKATYHVDICVYQSRCCYDIGLKELSVHRFSAYQVQFTRNNGKSLNSTFVLLRHRGVYTIVNRFLRLTDNRTVAMSRFSVEFIFPYLVIDESYHTAALRLKR</sequence>
<comment type="caution">
    <text evidence="1">The sequence shown here is derived from an EMBL/GenBank/DDBJ whole genome shotgun (WGS) entry which is preliminary data.</text>
</comment>
<name>A0A0V1FKH1_TRIPS</name>
<dbReference type="Proteomes" id="UP000054995">
    <property type="component" value="Unassembled WGS sequence"/>
</dbReference>
<dbReference type="AlphaFoldDB" id="A0A0V1FKH1"/>
<keyword evidence="2" id="KW-1185">Reference proteome</keyword>
<reference evidence="1 2" key="1">
    <citation type="submission" date="2015-01" db="EMBL/GenBank/DDBJ databases">
        <title>Evolution of Trichinella species and genotypes.</title>
        <authorList>
            <person name="Korhonen P.K."/>
            <person name="Edoardo P."/>
            <person name="Giuseppe L.R."/>
            <person name="Gasser R.B."/>
        </authorList>
    </citation>
    <scope>NUCLEOTIDE SEQUENCE [LARGE SCALE GENOMIC DNA]</scope>
    <source>
        <strain evidence="1">ISS470</strain>
    </source>
</reference>
<accession>A0A0V1FKH1</accession>
<proteinExistence type="predicted"/>
<protein>
    <submittedName>
        <fullName evidence="1">Uncharacterized protein</fullName>
    </submittedName>
</protein>
<organism evidence="1 2">
    <name type="scientific">Trichinella pseudospiralis</name>
    <name type="common">Parasitic roundworm</name>
    <dbReference type="NCBI Taxonomy" id="6337"/>
    <lineage>
        <taxon>Eukaryota</taxon>
        <taxon>Metazoa</taxon>
        <taxon>Ecdysozoa</taxon>
        <taxon>Nematoda</taxon>
        <taxon>Enoplea</taxon>
        <taxon>Dorylaimia</taxon>
        <taxon>Trichinellida</taxon>
        <taxon>Trichinellidae</taxon>
        <taxon>Trichinella</taxon>
    </lineage>
</organism>
<evidence type="ECO:0000313" key="1">
    <source>
        <dbReference type="EMBL" id="KRY86550.1"/>
    </source>
</evidence>
<gene>
    <name evidence="1" type="ORF">T4D_10542</name>
</gene>
<evidence type="ECO:0000313" key="2">
    <source>
        <dbReference type="Proteomes" id="UP000054995"/>
    </source>
</evidence>